<dbReference type="Gene3D" id="3.40.30.10">
    <property type="entry name" value="Glutaredoxin"/>
    <property type="match status" value="1"/>
</dbReference>
<evidence type="ECO:0000256" key="4">
    <source>
        <dbReference type="ARBA" id="ARBA00022764"/>
    </source>
</evidence>
<dbReference type="CDD" id="cd03019">
    <property type="entry name" value="DsbA_DsbA"/>
    <property type="match status" value="1"/>
</dbReference>
<dbReference type="AlphaFoldDB" id="A0A498C0T1"/>
<evidence type="ECO:0000259" key="10">
    <source>
        <dbReference type="PROSITE" id="PS51352"/>
    </source>
</evidence>
<feature type="signal peptide" evidence="9">
    <location>
        <begin position="1"/>
        <end position="22"/>
    </location>
</feature>
<dbReference type="PANTHER" id="PTHR35891">
    <property type="entry name" value="THIOL:DISULFIDE INTERCHANGE PROTEIN DSBA"/>
    <property type="match status" value="1"/>
</dbReference>
<evidence type="ECO:0000256" key="1">
    <source>
        <dbReference type="ARBA" id="ARBA00004418"/>
    </source>
</evidence>
<feature type="domain" description="Thioredoxin" evidence="10">
    <location>
        <begin position="10"/>
        <end position="151"/>
    </location>
</feature>
<keyword evidence="5 7" id="KW-1015">Disulfide bond</keyword>
<evidence type="ECO:0000256" key="6">
    <source>
        <dbReference type="ARBA" id="ARBA00023284"/>
    </source>
</evidence>
<evidence type="ECO:0000256" key="9">
    <source>
        <dbReference type="SAM" id="SignalP"/>
    </source>
</evidence>
<keyword evidence="12" id="KW-1185">Reference proteome</keyword>
<dbReference type="InterPro" id="IPR001853">
    <property type="entry name" value="DSBA-like_thioredoxin_dom"/>
</dbReference>
<dbReference type="OrthoDB" id="9784896at2"/>
<comment type="similarity">
    <text evidence="2">Belongs to the thioredoxin family. DsbA subfamily.</text>
</comment>
<dbReference type="InterPro" id="IPR036249">
    <property type="entry name" value="Thioredoxin-like_sf"/>
</dbReference>
<protein>
    <recommendedName>
        <fullName evidence="7">Thiol:disulfide interchange protein</fullName>
    </recommendedName>
</protein>
<accession>A0A498C0T1</accession>
<sequence>MSPKRLFILMFALLALPGLAGAFEAGRDYRVFEEPRRTTSGDQVEITEFFAYSCPACRAFNGPLHEWYEQTDLDVKLVRVPIPLRAQDQAHVQAYFTAEALGVVEEVHDDIYTALHDDGRPLQNQAQFRDFFQERGVDAQDFDQAWDSRVVQTRTRRAMATAQDYGVRSTPTVAVDGRYLTAGGQAGSREQMIELIEQLAERRQEERSAE</sequence>
<dbReference type="SUPFAM" id="SSF52833">
    <property type="entry name" value="Thioredoxin-like"/>
    <property type="match status" value="1"/>
</dbReference>
<evidence type="ECO:0000313" key="12">
    <source>
        <dbReference type="Proteomes" id="UP000275461"/>
    </source>
</evidence>
<dbReference type="PROSITE" id="PS51352">
    <property type="entry name" value="THIOREDOXIN_2"/>
    <property type="match status" value="1"/>
</dbReference>
<dbReference type="PANTHER" id="PTHR35891:SF3">
    <property type="entry name" value="THIOL:DISULFIDE INTERCHANGE PROTEIN DSBL"/>
    <property type="match status" value="1"/>
</dbReference>
<keyword evidence="4 7" id="KW-0574">Periplasm</keyword>
<dbReference type="PIRSF" id="PIRSF001488">
    <property type="entry name" value="Tdi_protein"/>
    <property type="match status" value="1"/>
</dbReference>
<dbReference type="GO" id="GO:0042597">
    <property type="term" value="C:periplasmic space"/>
    <property type="evidence" value="ECO:0007669"/>
    <property type="project" value="UniProtKB-SubCell"/>
</dbReference>
<organism evidence="11 12">
    <name type="scientific">Alkalispirillum mobile</name>
    <dbReference type="NCBI Taxonomy" id="85925"/>
    <lineage>
        <taxon>Bacteria</taxon>
        <taxon>Pseudomonadati</taxon>
        <taxon>Pseudomonadota</taxon>
        <taxon>Gammaproteobacteria</taxon>
        <taxon>Chromatiales</taxon>
        <taxon>Ectothiorhodospiraceae</taxon>
        <taxon>Alkalispirillum</taxon>
    </lineage>
</organism>
<dbReference type="EMBL" id="RCDA01000006">
    <property type="protein sequence ID" value="RLK46478.1"/>
    <property type="molecule type" value="Genomic_DNA"/>
</dbReference>
<evidence type="ECO:0000313" key="11">
    <source>
        <dbReference type="EMBL" id="RLK46478.1"/>
    </source>
</evidence>
<feature type="disulfide bond" description="Redox-active" evidence="8">
    <location>
        <begin position="54"/>
        <end position="57"/>
    </location>
</feature>
<gene>
    <name evidence="11" type="ORF">DFR31_2608</name>
</gene>
<reference evidence="11 12" key="1">
    <citation type="submission" date="2018-10" db="EMBL/GenBank/DDBJ databases">
        <title>Genomic Encyclopedia of Type Strains, Phase IV (KMG-IV): sequencing the most valuable type-strain genomes for metagenomic binning, comparative biology and taxonomic classification.</title>
        <authorList>
            <person name="Goeker M."/>
        </authorList>
    </citation>
    <scope>NUCLEOTIDE SEQUENCE [LARGE SCALE GENOMIC DNA]</scope>
    <source>
        <strain evidence="11 12">DSM 12769</strain>
    </source>
</reference>
<comment type="caution">
    <text evidence="11">The sequence shown here is derived from an EMBL/GenBank/DDBJ whole genome shotgun (WGS) entry which is preliminary data.</text>
</comment>
<name>A0A498C0T1_9GAMM</name>
<evidence type="ECO:0000256" key="8">
    <source>
        <dbReference type="PIRSR" id="PIRSR001488-1"/>
    </source>
</evidence>
<keyword evidence="6" id="KW-0676">Redox-active center</keyword>
<comment type="subcellular location">
    <subcellularLocation>
        <location evidence="1 7">Periplasm</location>
    </subcellularLocation>
</comment>
<dbReference type="InterPro" id="IPR050824">
    <property type="entry name" value="Thiol_disulfide_DsbA"/>
</dbReference>
<proteinExistence type="inferred from homology"/>
<dbReference type="InterPro" id="IPR023205">
    <property type="entry name" value="DsbA/DsbL"/>
</dbReference>
<dbReference type="Proteomes" id="UP000275461">
    <property type="component" value="Unassembled WGS sequence"/>
</dbReference>
<evidence type="ECO:0000256" key="2">
    <source>
        <dbReference type="ARBA" id="ARBA00005791"/>
    </source>
</evidence>
<evidence type="ECO:0000256" key="7">
    <source>
        <dbReference type="PIRNR" id="PIRNR001488"/>
    </source>
</evidence>
<dbReference type="GO" id="GO:0016491">
    <property type="term" value="F:oxidoreductase activity"/>
    <property type="evidence" value="ECO:0007669"/>
    <property type="project" value="InterPro"/>
</dbReference>
<dbReference type="Pfam" id="PF01323">
    <property type="entry name" value="DSBA"/>
    <property type="match status" value="1"/>
</dbReference>
<dbReference type="RefSeq" id="WP_121443117.1">
    <property type="nucleotide sequence ID" value="NZ_RCDA01000006.1"/>
</dbReference>
<evidence type="ECO:0000256" key="5">
    <source>
        <dbReference type="ARBA" id="ARBA00023157"/>
    </source>
</evidence>
<evidence type="ECO:0000256" key="3">
    <source>
        <dbReference type="ARBA" id="ARBA00022729"/>
    </source>
</evidence>
<dbReference type="InterPro" id="IPR013766">
    <property type="entry name" value="Thioredoxin_domain"/>
</dbReference>
<keyword evidence="3 9" id="KW-0732">Signal</keyword>
<feature type="chain" id="PRO_5019781057" description="Thiol:disulfide interchange protein" evidence="9">
    <location>
        <begin position="23"/>
        <end position="210"/>
    </location>
</feature>